<dbReference type="InterPro" id="IPR010920">
    <property type="entry name" value="LSM_dom_sf"/>
</dbReference>
<dbReference type="Gene3D" id="1.10.287.1260">
    <property type="match status" value="1"/>
</dbReference>
<evidence type="ECO:0000259" key="9">
    <source>
        <dbReference type="Pfam" id="PF21082"/>
    </source>
</evidence>
<dbReference type="Pfam" id="PF00924">
    <property type="entry name" value="MS_channel_2nd"/>
    <property type="match status" value="1"/>
</dbReference>
<dbReference type="Pfam" id="PF21088">
    <property type="entry name" value="MS_channel_1st"/>
    <property type="match status" value="1"/>
</dbReference>
<proteinExistence type="inferred from homology"/>
<dbReference type="AlphaFoldDB" id="A0A3B0YKJ8"/>
<dbReference type="InterPro" id="IPR023408">
    <property type="entry name" value="MscS_beta-dom_sf"/>
</dbReference>
<keyword evidence="4 7" id="KW-0812">Transmembrane</keyword>
<organism evidence="11">
    <name type="scientific">hydrothermal vent metagenome</name>
    <dbReference type="NCBI Taxonomy" id="652676"/>
    <lineage>
        <taxon>unclassified sequences</taxon>
        <taxon>metagenomes</taxon>
        <taxon>ecological metagenomes</taxon>
    </lineage>
</organism>
<dbReference type="PANTHER" id="PTHR43634:SF2">
    <property type="entry name" value="LOW CONDUCTANCE MECHANOSENSITIVE CHANNEL YNAI"/>
    <property type="match status" value="1"/>
</dbReference>
<dbReference type="GO" id="GO:0055085">
    <property type="term" value="P:transmembrane transport"/>
    <property type="evidence" value="ECO:0007669"/>
    <property type="project" value="InterPro"/>
</dbReference>
<dbReference type="EMBL" id="UOFN01000040">
    <property type="protein sequence ID" value="VAW74749.1"/>
    <property type="molecule type" value="Genomic_DNA"/>
</dbReference>
<dbReference type="InterPro" id="IPR045042">
    <property type="entry name" value="YnaI-like"/>
</dbReference>
<feature type="transmembrane region" description="Helical" evidence="7">
    <location>
        <begin position="99"/>
        <end position="122"/>
    </location>
</feature>
<feature type="transmembrane region" description="Helical" evidence="7">
    <location>
        <begin position="143"/>
        <end position="170"/>
    </location>
</feature>
<evidence type="ECO:0000313" key="11">
    <source>
        <dbReference type="EMBL" id="VAW74749.1"/>
    </source>
</evidence>
<dbReference type="InterPro" id="IPR011014">
    <property type="entry name" value="MscS_channel_TM-2"/>
</dbReference>
<keyword evidence="5 7" id="KW-1133">Transmembrane helix</keyword>
<dbReference type="Pfam" id="PF21082">
    <property type="entry name" value="MS_channel_3rd"/>
    <property type="match status" value="1"/>
</dbReference>
<feature type="domain" description="Mechanosensitive ion channel MscS" evidence="8">
    <location>
        <begin position="184"/>
        <end position="253"/>
    </location>
</feature>
<reference evidence="11" key="1">
    <citation type="submission" date="2018-06" db="EMBL/GenBank/DDBJ databases">
        <authorList>
            <person name="Zhirakovskaya E."/>
        </authorList>
    </citation>
    <scope>NUCLEOTIDE SEQUENCE</scope>
</reference>
<keyword evidence="6 7" id="KW-0472">Membrane</keyword>
<dbReference type="SUPFAM" id="SSF82861">
    <property type="entry name" value="Mechanosensitive channel protein MscS (YggB), transmembrane region"/>
    <property type="match status" value="1"/>
</dbReference>
<protein>
    <submittedName>
        <fullName evidence="11">Small-conductance mechanosensitive channel</fullName>
    </submittedName>
</protein>
<evidence type="ECO:0000256" key="2">
    <source>
        <dbReference type="ARBA" id="ARBA00008017"/>
    </source>
</evidence>
<evidence type="ECO:0000256" key="3">
    <source>
        <dbReference type="ARBA" id="ARBA00022475"/>
    </source>
</evidence>
<evidence type="ECO:0000256" key="4">
    <source>
        <dbReference type="ARBA" id="ARBA00022692"/>
    </source>
</evidence>
<dbReference type="InterPro" id="IPR049278">
    <property type="entry name" value="MS_channel_C"/>
</dbReference>
<dbReference type="Gene3D" id="3.30.70.100">
    <property type="match status" value="1"/>
</dbReference>
<evidence type="ECO:0000259" key="8">
    <source>
        <dbReference type="Pfam" id="PF00924"/>
    </source>
</evidence>
<keyword evidence="3" id="KW-1003">Cell membrane</keyword>
<dbReference type="PANTHER" id="PTHR43634">
    <property type="entry name" value="OW CONDUCTANCE MECHANOSENSITIVE CHANNEL"/>
    <property type="match status" value="1"/>
</dbReference>
<evidence type="ECO:0000259" key="10">
    <source>
        <dbReference type="Pfam" id="PF21088"/>
    </source>
</evidence>
<feature type="transmembrane region" description="Helical" evidence="7">
    <location>
        <begin position="57"/>
        <end position="79"/>
    </location>
</feature>
<evidence type="ECO:0000256" key="5">
    <source>
        <dbReference type="ARBA" id="ARBA00022989"/>
    </source>
</evidence>
<dbReference type="Gene3D" id="2.30.30.60">
    <property type="match status" value="1"/>
</dbReference>
<evidence type="ECO:0000256" key="6">
    <source>
        <dbReference type="ARBA" id="ARBA00023136"/>
    </source>
</evidence>
<feature type="transmembrane region" description="Helical" evidence="7">
    <location>
        <begin position="176"/>
        <end position="197"/>
    </location>
</feature>
<evidence type="ECO:0000256" key="1">
    <source>
        <dbReference type="ARBA" id="ARBA00004651"/>
    </source>
</evidence>
<feature type="domain" description="Mechanosensitive ion channel MscS C-terminal" evidence="9">
    <location>
        <begin position="262"/>
        <end position="346"/>
    </location>
</feature>
<dbReference type="InterPro" id="IPR049142">
    <property type="entry name" value="MS_channel_1st"/>
</dbReference>
<name>A0A3B0YKJ8_9ZZZZ</name>
<comment type="subcellular location">
    <subcellularLocation>
        <location evidence="1">Cell membrane</location>
        <topology evidence="1">Multi-pass membrane protein</topology>
    </subcellularLocation>
</comment>
<gene>
    <name evidence="11" type="ORF">MNBD_GAMMA15-1100</name>
</gene>
<dbReference type="InterPro" id="IPR006685">
    <property type="entry name" value="MscS_channel_2nd"/>
</dbReference>
<dbReference type="SUPFAM" id="SSF50182">
    <property type="entry name" value="Sm-like ribonucleoproteins"/>
    <property type="match status" value="1"/>
</dbReference>
<feature type="transmembrane region" description="Helical" evidence="7">
    <location>
        <begin position="18"/>
        <end position="36"/>
    </location>
</feature>
<sequence length="371" mass="41319">MEQKIIETLSSWTGANTWVVQVFIVVFIAMLADLLKRRVLKRIHQRFAKTKNPWDDSILLAATRPLTLLIWVVGITFAADIVRAESSAAIFNAIEPIRQVGVIVAGTWFLVRLTAGLQEAVIERGLSGGEPYDRTTADAIAKLIRLSVIITAVLVILQTLGFSVSGVLAFGGIGGIAIGFAAKDLLANFFGGLMIYLDRPFLIGDWIRSPDREIEGTVEHIGWRLTTIRSFSKRPIYVPNSMFASISVENPSRMTHRRIYETIGLRYDDADKVAEVLNAIETMLRKHPEIDDSQTLMVNFVAFAPSSMDFFVYTFTHTTNWVKFQAIKQDVLLKIEKIIREHGAEIAFPTSTVHVPNGLKLQPPLPDGAIE</sequence>
<accession>A0A3B0YKJ8</accession>
<feature type="domain" description="Mechanosensitive ion channel transmembrane helices 2/3" evidence="10">
    <location>
        <begin position="142"/>
        <end position="183"/>
    </location>
</feature>
<dbReference type="InterPro" id="IPR011066">
    <property type="entry name" value="MscS_channel_C_sf"/>
</dbReference>
<dbReference type="SUPFAM" id="SSF82689">
    <property type="entry name" value="Mechanosensitive channel protein MscS (YggB), C-terminal domain"/>
    <property type="match status" value="1"/>
</dbReference>
<dbReference type="GO" id="GO:0005886">
    <property type="term" value="C:plasma membrane"/>
    <property type="evidence" value="ECO:0007669"/>
    <property type="project" value="UniProtKB-SubCell"/>
</dbReference>
<comment type="similarity">
    <text evidence="2">Belongs to the MscS (TC 1.A.23) family.</text>
</comment>
<evidence type="ECO:0000256" key="7">
    <source>
        <dbReference type="SAM" id="Phobius"/>
    </source>
</evidence>